<feature type="domain" description="WYL" evidence="2">
    <location>
        <begin position="150"/>
        <end position="215"/>
    </location>
</feature>
<dbReference type="Proteomes" id="UP000192674">
    <property type="component" value="Unassembled WGS sequence"/>
</dbReference>
<dbReference type="Pfam" id="PF13280">
    <property type="entry name" value="WYL"/>
    <property type="match status" value="1"/>
</dbReference>
<protein>
    <submittedName>
        <fullName evidence="3">HTH domain-containing protein</fullName>
    </submittedName>
</protein>
<feature type="domain" description="Helix-turn-helix type 11" evidence="1">
    <location>
        <begin position="16"/>
        <end position="72"/>
    </location>
</feature>
<evidence type="ECO:0000313" key="4">
    <source>
        <dbReference type="Proteomes" id="UP000192674"/>
    </source>
</evidence>
<dbReference type="AlphaFoldDB" id="A0A1W2A0A2"/>
<proteinExistence type="predicted"/>
<dbReference type="InterPro" id="IPR051534">
    <property type="entry name" value="CBASS_pafABC_assoc_protein"/>
</dbReference>
<keyword evidence="4" id="KW-1185">Reference proteome</keyword>
<dbReference type="EMBL" id="FWXV01000001">
    <property type="protein sequence ID" value="SMC54107.1"/>
    <property type="molecule type" value="Genomic_DNA"/>
</dbReference>
<dbReference type="PANTHER" id="PTHR34580">
    <property type="match status" value="1"/>
</dbReference>
<gene>
    <name evidence="3" type="ORF">SAMN05661093_00472</name>
</gene>
<dbReference type="Gene3D" id="1.10.10.10">
    <property type="entry name" value="Winged helix-like DNA-binding domain superfamily/Winged helix DNA-binding domain"/>
    <property type="match status" value="1"/>
</dbReference>
<name>A0A1W2A0A2_KIBAR</name>
<organism evidence="3 4">
    <name type="scientific">Kibdelosporangium aridum</name>
    <dbReference type="NCBI Taxonomy" id="2030"/>
    <lineage>
        <taxon>Bacteria</taxon>
        <taxon>Bacillati</taxon>
        <taxon>Actinomycetota</taxon>
        <taxon>Actinomycetes</taxon>
        <taxon>Pseudonocardiales</taxon>
        <taxon>Pseudonocardiaceae</taxon>
        <taxon>Kibdelosporangium</taxon>
    </lineage>
</organism>
<dbReference type="InterPro" id="IPR026881">
    <property type="entry name" value="WYL_dom"/>
</dbReference>
<dbReference type="InterPro" id="IPR013196">
    <property type="entry name" value="HTH_11"/>
</dbReference>
<sequence>MSDPFGNLLVMNRTDRQFALVEELRAAAPEPRAARWLADRLNVSIRTIERDLAALQESGLPVYGDRGRRGGYVLDKDRTLPMLNMTTEEAMAVSVALRELRGAPFEAAARSALAKLTSMMPEQDLARAEQLVDRVRPVSAPPGPRSTVPRPIQRALETGRVLHIDYRDRNDQTTHRTVEPMGLLHGPRGWYLLAWCRLRDAPRGFLLDRVHNAEIGEESVVDRSVDLNPPEPGAPTLRVAG</sequence>
<dbReference type="PANTHER" id="PTHR34580:SF3">
    <property type="entry name" value="PROTEIN PAFB"/>
    <property type="match status" value="1"/>
</dbReference>
<dbReference type="SUPFAM" id="SSF46785">
    <property type="entry name" value="Winged helix' DNA-binding domain"/>
    <property type="match status" value="1"/>
</dbReference>
<reference evidence="3 4" key="1">
    <citation type="submission" date="2017-04" db="EMBL/GenBank/DDBJ databases">
        <authorList>
            <person name="Afonso C.L."/>
            <person name="Miller P.J."/>
            <person name="Scott M.A."/>
            <person name="Spackman E."/>
            <person name="Goraichik I."/>
            <person name="Dimitrov K.M."/>
            <person name="Suarez D.L."/>
            <person name="Swayne D.E."/>
        </authorList>
    </citation>
    <scope>NUCLEOTIDE SEQUENCE [LARGE SCALE GENOMIC DNA]</scope>
    <source>
        <strain evidence="3 4">DSM 43828</strain>
    </source>
</reference>
<dbReference type="InterPro" id="IPR036390">
    <property type="entry name" value="WH_DNA-bd_sf"/>
</dbReference>
<accession>A0A1W2A0A2</accession>
<dbReference type="InterPro" id="IPR036388">
    <property type="entry name" value="WH-like_DNA-bd_sf"/>
</dbReference>
<dbReference type="Pfam" id="PF08279">
    <property type="entry name" value="HTH_11"/>
    <property type="match status" value="1"/>
</dbReference>
<evidence type="ECO:0000313" key="3">
    <source>
        <dbReference type="EMBL" id="SMC54107.1"/>
    </source>
</evidence>
<evidence type="ECO:0000259" key="2">
    <source>
        <dbReference type="Pfam" id="PF13280"/>
    </source>
</evidence>
<evidence type="ECO:0000259" key="1">
    <source>
        <dbReference type="Pfam" id="PF08279"/>
    </source>
</evidence>
<dbReference type="PROSITE" id="PS52050">
    <property type="entry name" value="WYL"/>
    <property type="match status" value="1"/>
</dbReference>